<keyword evidence="2" id="KW-0732">Signal</keyword>
<accession>A0A6I6GKE5</accession>
<feature type="chain" id="PRO_5026267403" description="DUF4190 domain-containing protein" evidence="2">
    <location>
        <begin position="24"/>
        <end position="179"/>
    </location>
</feature>
<dbReference type="KEGG" id="fls:GLV81_08290"/>
<gene>
    <name evidence="3" type="ORF">GLV81_08290</name>
</gene>
<protein>
    <recommendedName>
        <fullName evidence="5">DUF4190 domain-containing protein</fullName>
    </recommendedName>
</protein>
<name>A0A6I6GKE5_9BACT</name>
<dbReference type="EMBL" id="CP046566">
    <property type="protein sequence ID" value="QGW28098.1"/>
    <property type="molecule type" value="Genomic_DNA"/>
</dbReference>
<feature type="signal peptide" evidence="2">
    <location>
        <begin position="1"/>
        <end position="23"/>
    </location>
</feature>
<proteinExistence type="predicted"/>
<feature type="transmembrane region" description="Helical" evidence="1">
    <location>
        <begin position="157"/>
        <end position="178"/>
    </location>
</feature>
<keyword evidence="1" id="KW-0812">Transmembrane</keyword>
<keyword evidence="1" id="KW-0472">Membrane</keyword>
<feature type="transmembrane region" description="Helical" evidence="1">
    <location>
        <begin position="112"/>
        <end position="145"/>
    </location>
</feature>
<evidence type="ECO:0000313" key="4">
    <source>
        <dbReference type="Proteomes" id="UP000426027"/>
    </source>
</evidence>
<keyword evidence="1" id="KW-1133">Transmembrane helix</keyword>
<evidence type="ECO:0000256" key="2">
    <source>
        <dbReference type="SAM" id="SignalP"/>
    </source>
</evidence>
<reference evidence="3 4" key="1">
    <citation type="submission" date="2019-11" db="EMBL/GenBank/DDBJ databases">
        <authorList>
            <person name="Im W.T."/>
        </authorList>
    </citation>
    <scope>NUCLEOTIDE SEQUENCE [LARGE SCALE GENOMIC DNA]</scope>
    <source>
        <strain evidence="3 4">SB-02</strain>
    </source>
</reference>
<sequence>MQRFFSSKWLVIGCIIAALFAFNADVNAAGFVPAKKDKATLVQETVQQIQLYLKAEKAAYTLAGFESFVGRKLSKKEKRIFKVYQLFIDPTLSPEADAAMQRNKTLGNWSMIMGIAGIVVMFIPYVSVLTLLLWPGAIITGIIAVSRAKSFNNRKGSGFASGVAGMITGGLGIVFFWWH</sequence>
<evidence type="ECO:0000313" key="3">
    <source>
        <dbReference type="EMBL" id="QGW28098.1"/>
    </source>
</evidence>
<evidence type="ECO:0000256" key="1">
    <source>
        <dbReference type="SAM" id="Phobius"/>
    </source>
</evidence>
<evidence type="ECO:0008006" key="5">
    <source>
        <dbReference type="Google" id="ProtNLM"/>
    </source>
</evidence>
<keyword evidence="4" id="KW-1185">Reference proteome</keyword>
<dbReference type="RefSeq" id="WP_157478457.1">
    <property type="nucleotide sequence ID" value="NZ_CP046566.1"/>
</dbReference>
<organism evidence="3 4">
    <name type="scientific">Phnomibacter ginsenosidimutans</name>
    <dbReference type="NCBI Taxonomy" id="2676868"/>
    <lineage>
        <taxon>Bacteria</taxon>
        <taxon>Pseudomonadati</taxon>
        <taxon>Bacteroidota</taxon>
        <taxon>Chitinophagia</taxon>
        <taxon>Chitinophagales</taxon>
        <taxon>Chitinophagaceae</taxon>
        <taxon>Phnomibacter</taxon>
    </lineage>
</organism>
<dbReference type="AlphaFoldDB" id="A0A6I6GKE5"/>
<dbReference type="Proteomes" id="UP000426027">
    <property type="component" value="Chromosome"/>
</dbReference>